<dbReference type="AlphaFoldDB" id="A0A8H6HN67"/>
<dbReference type="EMBL" id="JACGCI010000058">
    <property type="protein sequence ID" value="KAF6750118.1"/>
    <property type="molecule type" value="Genomic_DNA"/>
</dbReference>
<organism evidence="1 2">
    <name type="scientific">Ephemerocybe angulata</name>
    <dbReference type="NCBI Taxonomy" id="980116"/>
    <lineage>
        <taxon>Eukaryota</taxon>
        <taxon>Fungi</taxon>
        <taxon>Dikarya</taxon>
        <taxon>Basidiomycota</taxon>
        <taxon>Agaricomycotina</taxon>
        <taxon>Agaricomycetes</taxon>
        <taxon>Agaricomycetidae</taxon>
        <taxon>Agaricales</taxon>
        <taxon>Agaricineae</taxon>
        <taxon>Psathyrellaceae</taxon>
        <taxon>Ephemerocybe</taxon>
    </lineage>
</organism>
<dbReference type="Proteomes" id="UP000521943">
    <property type="component" value="Unassembled WGS sequence"/>
</dbReference>
<evidence type="ECO:0000313" key="2">
    <source>
        <dbReference type="Proteomes" id="UP000521943"/>
    </source>
</evidence>
<comment type="caution">
    <text evidence="1">The sequence shown here is derived from an EMBL/GenBank/DDBJ whole genome shotgun (WGS) entry which is preliminary data.</text>
</comment>
<protein>
    <submittedName>
        <fullName evidence="1">Uncharacterized protein</fullName>
    </submittedName>
</protein>
<proteinExistence type="predicted"/>
<name>A0A8H6HN67_9AGAR</name>
<gene>
    <name evidence="1" type="ORF">DFP72DRAFT_1139751</name>
</gene>
<reference evidence="1 2" key="1">
    <citation type="submission" date="2020-07" db="EMBL/GenBank/DDBJ databases">
        <title>Comparative genomics of pyrophilous fungi reveals a link between fire events and developmental genes.</title>
        <authorList>
            <consortium name="DOE Joint Genome Institute"/>
            <person name="Steindorff A.S."/>
            <person name="Carver A."/>
            <person name="Calhoun S."/>
            <person name="Stillman K."/>
            <person name="Liu H."/>
            <person name="Lipzen A."/>
            <person name="Pangilinan J."/>
            <person name="Labutti K."/>
            <person name="Bruns T.D."/>
            <person name="Grigoriev I.V."/>
        </authorList>
    </citation>
    <scope>NUCLEOTIDE SEQUENCE [LARGE SCALE GENOMIC DNA]</scope>
    <source>
        <strain evidence="1 2">CBS 144469</strain>
    </source>
</reference>
<evidence type="ECO:0000313" key="1">
    <source>
        <dbReference type="EMBL" id="KAF6750118.1"/>
    </source>
</evidence>
<accession>A0A8H6HN67</accession>
<keyword evidence="2" id="KW-1185">Reference proteome</keyword>
<sequence>MSINPSIPAELELRLRPSFFSPLSSPLQVTSYSQDVPYFNSGDEAWYAHALPNAQPAISEVGHDMYESNHTCSAEDEHTPCEQDAIAGDNIAVRSPEDLRQCCGQRGGRLDSEVVAQVVEALRAEFRQGMDELRRDLQVDYALQIRGIYEQLHRLQQRPSAANDAASGWTPPLAGLTSRVVQSTTITDGSMTVVSTFGLPMESIYYQ</sequence>